<name>A0ABS7FMJ7_9ACTN</name>
<feature type="chain" id="PRO_5045796871" description="Lipoprotein" evidence="1">
    <location>
        <begin position="23"/>
        <end position="226"/>
    </location>
</feature>
<sequence length="226" mass="23239">MPAILPTRTVPAVLAAVLAAGALTGCSGGPVKAGSAALVGDDRITVRALDAAVTDWRREFKEDGAANALRADPESGGAGQAAALQASGDDLSGALSGMIAIRVADEVARRVHLDVTATDVDRIVAQMDAQQGARAYTLAKGLPTSYTRDLARFYTVQTAVLGGLARGAQPGSAGFQRAAQTTEALFARTAAGMKIEVNPRYGRYDPAQLKIDSVPSMLSATESGVR</sequence>
<dbReference type="Proteomes" id="UP000774570">
    <property type="component" value="Unassembled WGS sequence"/>
</dbReference>
<evidence type="ECO:0000313" key="3">
    <source>
        <dbReference type="Proteomes" id="UP000774570"/>
    </source>
</evidence>
<keyword evidence="1" id="KW-0732">Signal</keyword>
<evidence type="ECO:0000256" key="1">
    <source>
        <dbReference type="SAM" id="SignalP"/>
    </source>
</evidence>
<accession>A0ABS7FMJ7</accession>
<dbReference type="RefSeq" id="WP_220163411.1">
    <property type="nucleotide sequence ID" value="NZ_JAIBOA010000002.1"/>
</dbReference>
<proteinExistence type="predicted"/>
<comment type="caution">
    <text evidence="2">The sequence shown here is derived from an EMBL/GenBank/DDBJ whole genome shotgun (WGS) entry which is preliminary data.</text>
</comment>
<feature type="signal peptide" evidence="1">
    <location>
        <begin position="1"/>
        <end position="22"/>
    </location>
</feature>
<reference evidence="2 3" key="1">
    <citation type="submission" date="2021-07" db="EMBL/GenBank/DDBJ databases">
        <title>Actinomadura sp. PM05-2 isolated from lichen.</title>
        <authorList>
            <person name="Somphong A."/>
            <person name="Phongsopitanun W."/>
            <person name="Tanasupawat S."/>
            <person name="Peongsungnone V."/>
        </authorList>
    </citation>
    <scope>NUCLEOTIDE SEQUENCE [LARGE SCALE GENOMIC DNA]</scope>
    <source>
        <strain evidence="2 3">PM05-2</strain>
    </source>
</reference>
<protein>
    <recommendedName>
        <fullName evidence="4">Lipoprotein</fullName>
    </recommendedName>
</protein>
<dbReference type="EMBL" id="JAIBOA010000002">
    <property type="protein sequence ID" value="MBW8481596.1"/>
    <property type="molecule type" value="Genomic_DNA"/>
</dbReference>
<gene>
    <name evidence="2" type="ORF">K1Y72_04375</name>
</gene>
<evidence type="ECO:0000313" key="2">
    <source>
        <dbReference type="EMBL" id="MBW8481596.1"/>
    </source>
</evidence>
<evidence type="ECO:0008006" key="4">
    <source>
        <dbReference type="Google" id="ProtNLM"/>
    </source>
</evidence>
<keyword evidence="3" id="KW-1185">Reference proteome</keyword>
<organism evidence="2 3">
    <name type="scientific">Actinomadura parmotrematis</name>
    <dbReference type="NCBI Taxonomy" id="2864039"/>
    <lineage>
        <taxon>Bacteria</taxon>
        <taxon>Bacillati</taxon>
        <taxon>Actinomycetota</taxon>
        <taxon>Actinomycetes</taxon>
        <taxon>Streptosporangiales</taxon>
        <taxon>Thermomonosporaceae</taxon>
        <taxon>Actinomadura</taxon>
    </lineage>
</organism>